<dbReference type="RefSeq" id="WP_264069116.1">
    <property type="nucleotide sequence ID" value="NZ_JACKTY010000031.1"/>
</dbReference>
<evidence type="ECO:0000256" key="5">
    <source>
        <dbReference type="ARBA" id="ARBA00023004"/>
    </source>
</evidence>
<gene>
    <name evidence="8" type="ORF">H7J73_18780</name>
</gene>
<keyword evidence="4 7" id="KW-0560">Oxidoreductase</keyword>
<dbReference type="InterPro" id="IPR002397">
    <property type="entry name" value="Cyt_P450_B"/>
</dbReference>
<dbReference type="Proteomes" id="UP001526201">
    <property type="component" value="Unassembled WGS sequence"/>
</dbReference>
<comment type="caution">
    <text evidence="8">The sequence shown here is derived from an EMBL/GenBank/DDBJ whole genome shotgun (WGS) entry which is preliminary data.</text>
</comment>
<evidence type="ECO:0000313" key="8">
    <source>
        <dbReference type="EMBL" id="MCV7228062.1"/>
    </source>
</evidence>
<evidence type="ECO:0000256" key="1">
    <source>
        <dbReference type="ARBA" id="ARBA00010617"/>
    </source>
</evidence>
<dbReference type="InterPro" id="IPR017972">
    <property type="entry name" value="Cyt_P450_CS"/>
</dbReference>
<dbReference type="PANTHER" id="PTHR46696:SF1">
    <property type="entry name" value="CYTOCHROME P450 YJIB-RELATED"/>
    <property type="match status" value="1"/>
</dbReference>
<dbReference type="SUPFAM" id="SSF48264">
    <property type="entry name" value="Cytochrome P450"/>
    <property type="match status" value="1"/>
</dbReference>
<dbReference type="PROSITE" id="PS00086">
    <property type="entry name" value="CYTOCHROME_P450"/>
    <property type="match status" value="1"/>
</dbReference>
<evidence type="ECO:0000256" key="6">
    <source>
        <dbReference type="ARBA" id="ARBA00023033"/>
    </source>
</evidence>
<evidence type="ECO:0000313" key="9">
    <source>
        <dbReference type="Proteomes" id="UP001526201"/>
    </source>
</evidence>
<dbReference type="InterPro" id="IPR036396">
    <property type="entry name" value="Cyt_P450_sf"/>
</dbReference>
<dbReference type="PRINTS" id="PR00359">
    <property type="entry name" value="BP450"/>
</dbReference>
<reference evidence="8 9" key="1">
    <citation type="journal article" date="2022" name="BMC Genomics">
        <title>Comparative genome analysis of mycobacteria focusing on tRNA and non-coding RNA.</title>
        <authorList>
            <person name="Behra P.R.K."/>
            <person name="Pettersson B.M.F."/>
            <person name="Ramesh M."/>
            <person name="Das S."/>
            <person name="Dasgupta S."/>
            <person name="Kirsebom L.A."/>
        </authorList>
    </citation>
    <scope>NUCLEOTIDE SEQUENCE [LARGE SCALE GENOMIC DNA]</scope>
    <source>
        <strain evidence="8 9">DSM 44078</strain>
    </source>
</reference>
<keyword evidence="6 7" id="KW-0503">Monooxygenase</keyword>
<organism evidence="8 9">
    <name type="scientific">Mycolicibacterium komossense</name>
    <dbReference type="NCBI Taxonomy" id="1779"/>
    <lineage>
        <taxon>Bacteria</taxon>
        <taxon>Bacillati</taxon>
        <taxon>Actinomycetota</taxon>
        <taxon>Actinomycetes</taxon>
        <taxon>Mycobacteriales</taxon>
        <taxon>Mycobacteriaceae</taxon>
        <taxon>Mycolicibacterium</taxon>
    </lineage>
</organism>
<evidence type="ECO:0000256" key="2">
    <source>
        <dbReference type="ARBA" id="ARBA00022617"/>
    </source>
</evidence>
<dbReference type="InterPro" id="IPR001128">
    <property type="entry name" value="Cyt_P450"/>
</dbReference>
<keyword evidence="9" id="KW-1185">Reference proteome</keyword>
<name>A0ABT3CEZ1_9MYCO</name>
<protein>
    <submittedName>
        <fullName evidence="8">Cytochrome P450</fullName>
    </submittedName>
</protein>
<sequence length="416" mass="45158">MTTASSRYPNVFDAGLPTVEYQHLTDPDEAHARIARARRQTPIALGPYGPEVLHYELVHTVLCDPRFAMPRGLGLDAQGITSGSLWHRASTNILSLDGDAHHRLRRLVAKAFSPRATARLQSLISTTITELVSALAEAGGGDVVSDVSRRYPTPIICALLGAPPQDWHLFTAWSDDIMKIFDWNVADDEPVITAAWDQLDAYLDHMVAHRRNTLTDDLISELIRAEDDGDRLTRDELLMLAGALLAAGTDTTRNQLAAAIQCLCDHPEQWALLARQPELAPQAVEELIRYYPVSFGTIRSATEDVELADVTIPAGTLVVANTAAANRDSGVFDKPDQLDITRRGVAPVLTFGGGTHYCLGSHLARLELTAALQVFTSRFTALHRTGPAPWKAITGVTGPVTLPVATQCAGLISRSD</sequence>
<comment type="similarity">
    <text evidence="1 7">Belongs to the cytochrome P450 family.</text>
</comment>
<dbReference type="PRINTS" id="PR00385">
    <property type="entry name" value="P450"/>
</dbReference>
<evidence type="ECO:0000256" key="3">
    <source>
        <dbReference type="ARBA" id="ARBA00022723"/>
    </source>
</evidence>
<evidence type="ECO:0000256" key="7">
    <source>
        <dbReference type="RuleBase" id="RU000461"/>
    </source>
</evidence>
<accession>A0ABT3CEZ1</accession>
<keyword evidence="2 7" id="KW-0349">Heme</keyword>
<keyword evidence="3 7" id="KW-0479">Metal-binding</keyword>
<evidence type="ECO:0000256" key="4">
    <source>
        <dbReference type="ARBA" id="ARBA00023002"/>
    </source>
</evidence>
<dbReference type="Pfam" id="PF00067">
    <property type="entry name" value="p450"/>
    <property type="match status" value="2"/>
</dbReference>
<dbReference type="PANTHER" id="PTHR46696">
    <property type="entry name" value="P450, PUTATIVE (EUROFUNG)-RELATED"/>
    <property type="match status" value="1"/>
</dbReference>
<keyword evidence="5 7" id="KW-0408">Iron</keyword>
<dbReference type="Gene3D" id="1.10.630.10">
    <property type="entry name" value="Cytochrome P450"/>
    <property type="match status" value="1"/>
</dbReference>
<dbReference type="EMBL" id="JACKTY010000031">
    <property type="protein sequence ID" value="MCV7228062.1"/>
    <property type="molecule type" value="Genomic_DNA"/>
</dbReference>
<proteinExistence type="inferred from homology"/>